<keyword evidence="13" id="KW-0234">DNA repair</keyword>
<dbReference type="SMART" id="SM00341">
    <property type="entry name" value="HRDC"/>
    <property type="match status" value="1"/>
</dbReference>
<evidence type="ECO:0000313" key="20">
    <source>
        <dbReference type="EMBL" id="PPK77631.1"/>
    </source>
</evidence>
<dbReference type="GO" id="GO:0003677">
    <property type="term" value="F:DNA binding"/>
    <property type="evidence" value="ECO:0007669"/>
    <property type="project" value="UniProtKB-KW"/>
</dbReference>
<organism evidence="20 21">
    <name type="scientific">Methylobacter tundripaludum</name>
    <dbReference type="NCBI Taxonomy" id="173365"/>
    <lineage>
        <taxon>Bacteria</taxon>
        <taxon>Pseudomonadati</taxon>
        <taxon>Pseudomonadota</taxon>
        <taxon>Gammaproteobacteria</taxon>
        <taxon>Methylococcales</taxon>
        <taxon>Methylococcaceae</taxon>
        <taxon>Methylobacter</taxon>
    </lineage>
</organism>
<dbReference type="SUPFAM" id="SSF47819">
    <property type="entry name" value="HRDC-like"/>
    <property type="match status" value="1"/>
</dbReference>
<evidence type="ECO:0000256" key="12">
    <source>
        <dbReference type="ARBA" id="ARBA00023172"/>
    </source>
</evidence>
<evidence type="ECO:0000259" key="18">
    <source>
        <dbReference type="PROSITE" id="PS51192"/>
    </source>
</evidence>
<dbReference type="GO" id="GO:0009378">
    <property type="term" value="F:four-way junction helicase activity"/>
    <property type="evidence" value="ECO:0007669"/>
    <property type="project" value="TreeGrafter"/>
</dbReference>
<dbReference type="NCBIfam" id="TIGR01389">
    <property type="entry name" value="recQ"/>
    <property type="match status" value="1"/>
</dbReference>
<keyword evidence="6" id="KW-0227">DNA damage</keyword>
<reference evidence="20 21" key="1">
    <citation type="submission" date="2018-02" db="EMBL/GenBank/DDBJ databases">
        <title>Subsurface microbial communities from deep shales in Ohio and West Virginia, USA.</title>
        <authorList>
            <person name="Wrighton K."/>
        </authorList>
    </citation>
    <scope>NUCLEOTIDE SEQUENCE [LARGE SCALE GENOMIC DNA]</scope>
    <source>
        <strain evidence="20 21">OWC-DMM</strain>
    </source>
</reference>
<dbReference type="CDD" id="cd18794">
    <property type="entry name" value="SF2_C_RecQ"/>
    <property type="match status" value="1"/>
</dbReference>
<sequence>MNNKPIEILKTVFGYDKFRGQQQDVIEQLIAGQDALVLMPTGGGKSLCYQIPALIRPGVGIVISPLIALMQDQVSALLQLGVKAAFLNSTLSLEESRRIEQQLLNGELDLLYIAPERLTSARTGALFERIKIALFAIDEAHCVSQWGHDFRVDYLQLSLLHERFPDIPRIALTATADDKTREEIKLRLNLEQAQLYLSGFDRPNIRYRIVQKQNARDQLIDFIRAEHAGDSGIVYCLSRKKVDATAEWLRTKGVNALPYHAGMDAGLRAKHQHQFLMEEGLVIVATIAFGMGIDKPNVRFVAHLDLPKSVEAYYQETGRGGRDGLPADAWMAYGLQDVITLRKMLQDSNADEAHKRIEYHKLDAMLALCEQVHCRRQALLGYFGDRLEQPCGNCDTCLEPVNTWDGTVAAQKALSCIHRTQQRYGVGYLIDVLRGKATERIIKAAHDKLSTFGIGVDIEEQQWHSVFRQLVARGLVAVDFDRFGALQLTESCRPILRGEQQLMLRKDLKAEKVKGSKKTGREFAKTDDTLLWNALRAKRKMIADAQDVPPYVIFHDATLMAMLEAKPTNRQQMGLLSGVGVRKLELYADEFLAVISEFVDINKNGPIGLSDTMAESVALFRLGYSVKQIAQQRELQDTTIYGHLAQSLEQGMLVLADVVELPEQEIGRIEEAIINLPEDQRNALKPVYELFEGQYSYGVLRCIRAALQHQTG</sequence>
<evidence type="ECO:0000259" key="19">
    <source>
        <dbReference type="PROSITE" id="PS51194"/>
    </source>
</evidence>
<dbReference type="EC" id="5.6.2.4" evidence="16"/>
<dbReference type="Pfam" id="PF14493">
    <property type="entry name" value="HTH_40"/>
    <property type="match status" value="1"/>
</dbReference>
<dbReference type="PROSITE" id="PS51194">
    <property type="entry name" value="HELICASE_CTER"/>
    <property type="match status" value="1"/>
</dbReference>
<evidence type="ECO:0000256" key="4">
    <source>
        <dbReference type="ARBA" id="ARBA00022723"/>
    </source>
</evidence>
<dbReference type="GO" id="GO:0009432">
    <property type="term" value="P:SOS response"/>
    <property type="evidence" value="ECO:0007669"/>
    <property type="project" value="UniProtKB-UniRule"/>
</dbReference>
<keyword evidence="10" id="KW-0067">ATP-binding</keyword>
<evidence type="ECO:0000256" key="14">
    <source>
        <dbReference type="ARBA" id="ARBA00023235"/>
    </source>
</evidence>
<evidence type="ECO:0000256" key="8">
    <source>
        <dbReference type="ARBA" id="ARBA00022806"/>
    </source>
</evidence>
<dbReference type="InterPro" id="IPR010997">
    <property type="entry name" value="HRDC-like_sf"/>
</dbReference>
<evidence type="ECO:0000256" key="9">
    <source>
        <dbReference type="ARBA" id="ARBA00022833"/>
    </source>
</evidence>
<protein>
    <recommendedName>
        <fullName evidence="16">DNA helicase RecQ</fullName>
        <ecNumber evidence="16">5.6.2.4</ecNumber>
    </recommendedName>
</protein>
<dbReference type="GO" id="GO:0030894">
    <property type="term" value="C:replisome"/>
    <property type="evidence" value="ECO:0007669"/>
    <property type="project" value="TreeGrafter"/>
</dbReference>
<keyword evidence="12" id="KW-0233">DNA recombination</keyword>
<dbReference type="FunFam" id="3.40.50.300:FF:000296">
    <property type="entry name" value="ATP-dependent DNA helicase RecQ"/>
    <property type="match status" value="1"/>
</dbReference>
<comment type="cofactor">
    <cofactor evidence="2">
        <name>Zn(2+)</name>
        <dbReference type="ChEBI" id="CHEBI:29105"/>
    </cofactor>
</comment>
<feature type="domain" description="Helicase C-terminal" evidence="19">
    <location>
        <begin position="215"/>
        <end position="365"/>
    </location>
</feature>
<dbReference type="FunFam" id="1.10.10.10:FF:000175">
    <property type="entry name" value="ATP-dependent DNA helicase RecQ"/>
    <property type="match status" value="1"/>
</dbReference>
<dbReference type="InterPro" id="IPR004589">
    <property type="entry name" value="DNA_helicase_ATP-dep_RecQ"/>
</dbReference>
<dbReference type="SMART" id="SM00490">
    <property type="entry name" value="HELICc"/>
    <property type="match status" value="1"/>
</dbReference>
<dbReference type="InterPro" id="IPR011545">
    <property type="entry name" value="DEAD/DEAH_box_helicase_dom"/>
</dbReference>
<dbReference type="InterPro" id="IPR027417">
    <property type="entry name" value="P-loop_NTPase"/>
</dbReference>
<keyword evidence="9" id="KW-0862">Zinc</keyword>
<feature type="domain" description="Helicase ATP-binding" evidence="18">
    <location>
        <begin position="26"/>
        <end position="194"/>
    </location>
</feature>
<dbReference type="FunFam" id="3.40.50.300:FF:000156">
    <property type="entry name" value="ATP-dependent DNA helicase recQ"/>
    <property type="match status" value="1"/>
</dbReference>
<gene>
    <name evidence="20" type="ORF">B0F87_1019</name>
</gene>
<evidence type="ECO:0000256" key="3">
    <source>
        <dbReference type="ARBA" id="ARBA00005446"/>
    </source>
</evidence>
<evidence type="ECO:0000256" key="16">
    <source>
        <dbReference type="NCBIfam" id="TIGR01389"/>
    </source>
</evidence>
<keyword evidence="14" id="KW-0413">Isomerase</keyword>
<dbReference type="PROSITE" id="PS51192">
    <property type="entry name" value="HELICASE_ATP_BIND_1"/>
    <property type="match status" value="1"/>
</dbReference>
<dbReference type="InterPro" id="IPR018982">
    <property type="entry name" value="RQC_domain"/>
</dbReference>
<dbReference type="GO" id="GO:0043590">
    <property type="term" value="C:bacterial nucleoid"/>
    <property type="evidence" value="ECO:0007669"/>
    <property type="project" value="TreeGrafter"/>
</dbReference>
<dbReference type="GO" id="GO:0006260">
    <property type="term" value="P:DNA replication"/>
    <property type="evidence" value="ECO:0007669"/>
    <property type="project" value="InterPro"/>
</dbReference>
<evidence type="ECO:0000256" key="2">
    <source>
        <dbReference type="ARBA" id="ARBA00001947"/>
    </source>
</evidence>
<dbReference type="GO" id="GO:0005524">
    <property type="term" value="F:ATP binding"/>
    <property type="evidence" value="ECO:0007669"/>
    <property type="project" value="UniProtKB-KW"/>
</dbReference>
<dbReference type="PANTHER" id="PTHR13710">
    <property type="entry name" value="DNA HELICASE RECQ FAMILY MEMBER"/>
    <property type="match status" value="1"/>
</dbReference>
<dbReference type="InterPro" id="IPR014001">
    <property type="entry name" value="Helicase_ATP-bd"/>
</dbReference>
<dbReference type="InterPro" id="IPR032284">
    <property type="entry name" value="RecQ_Zn-bd"/>
</dbReference>
<evidence type="ECO:0000256" key="15">
    <source>
        <dbReference type="ARBA" id="ARBA00034617"/>
    </source>
</evidence>
<dbReference type="Gene3D" id="1.10.10.10">
    <property type="entry name" value="Winged helix-like DNA-binding domain superfamily/Winged helix DNA-binding domain"/>
    <property type="match status" value="1"/>
</dbReference>
<dbReference type="InterPro" id="IPR006293">
    <property type="entry name" value="DNA_helicase_ATP-dep_RecQ_bac"/>
</dbReference>
<evidence type="ECO:0000256" key="11">
    <source>
        <dbReference type="ARBA" id="ARBA00023125"/>
    </source>
</evidence>
<keyword evidence="4" id="KW-0479">Metal-binding</keyword>
<feature type="domain" description="HRDC" evidence="17">
    <location>
        <begin position="525"/>
        <end position="605"/>
    </location>
</feature>
<comment type="caution">
    <text evidence="20">The sequence shown here is derived from an EMBL/GenBank/DDBJ whole genome shotgun (WGS) entry which is preliminary data.</text>
</comment>
<dbReference type="Pfam" id="PF00570">
    <property type="entry name" value="HRDC"/>
    <property type="match status" value="1"/>
</dbReference>
<dbReference type="Gene3D" id="3.40.50.300">
    <property type="entry name" value="P-loop containing nucleotide triphosphate hydrolases"/>
    <property type="match status" value="2"/>
</dbReference>
<keyword evidence="11" id="KW-0238">DNA-binding</keyword>
<evidence type="ECO:0000256" key="10">
    <source>
        <dbReference type="ARBA" id="ARBA00022840"/>
    </source>
</evidence>
<evidence type="ECO:0000256" key="1">
    <source>
        <dbReference type="ARBA" id="ARBA00001946"/>
    </source>
</evidence>
<keyword evidence="5" id="KW-0547">Nucleotide-binding</keyword>
<comment type="catalytic activity">
    <reaction evidence="15">
        <text>Couples ATP hydrolysis with the unwinding of duplex DNA by translocating in the 3'-5' direction.</text>
        <dbReference type="EC" id="5.6.2.4"/>
    </reaction>
</comment>
<dbReference type="GO" id="GO:0005737">
    <property type="term" value="C:cytoplasm"/>
    <property type="evidence" value="ECO:0007669"/>
    <property type="project" value="TreeGrafter"/>
</dbReference>
<evidence type="ECO:0000313" key="21">
    <source>
        <dbReference type="Proteomes" id="UP000240010"/>
    </source>
</evidence>
<dbReference type="RefSeq" id="WP_104427120.1">
    <property type="nucleotide sequence ID" value="NZ_PTIZ01000001.1"/>
</dbReference>
<dbReference type="Pfam" id="PF09382">
    <property type="entry name" value="RQC"/>
    <property type="match status" value="1"/>
</dbReference>
<dbReference type="GO" id="GO:0006281">
    <property type="term" value="P:DNA repair"/>
    <property type="evidence" value="ECO:0007669"/>
    <property type="project" value="UniProtKB-KW"/>
</dbReference>
<dbReference type="InterPro" id="IPR044876">
    <property type="entry name" value="HRDC_dom_sf"/>
</dbReference>
<dbReference type="InterPro" id="IPR001650">
    <property type="entry name" value="Helicase_C-like"/>
</dbReference>
<comment type="cofactor">
    <cofactor evidence="1">
        <name>Mg(2+)</name>
        <dbReference type="ChEBI" id="CHEBI:18420"/>
    </cofactor>
</comment>
<evidence type="ECO:0000256" key="6">
    <source>
        <dbReference type="ARBA" id="ARBA00022763"/>
    </source>
</evidence>
<dbReference type="SMART" id="SM00956">
    <property type="entry name" value="RQC"/>
    <property type="match status" value="1"/>
</dbReference>
<dbReference type="CDD" id="cd17920">
    <property type="entry name" value="DEXHc_RecQ"/>
    <property type="match status" value="1"/>
</dbReference>
<evidence type="ECO:0000256" key="13">
    <source>
        <dbReference type="ARBA" id="ARBA00023204"/>
    </source>
</evidence>
<dbReference type="InterPro" id="IPR002121">
    <property type="entry name" value="HRDC_dom"/>
</dbReference>
<dbReference type="PANTHER" id="PTHR13710:SF105">
    <property type="entry name" value="ATP-DEPENDENT DNA HELICASE Q1"/>
    <property type="match status" value="1"/>
</dbReference>
<dbReference type="InterPro" id="IPR036388">
    <property type="entry name" value="WH-like_DNA-bd_sf"/>
</dbReference>
<dbReference type="SMART" id="SM00487">
    <property type="entry name" value="DEXDc"/>
    <property type="match status" value="1"/>
</dbReference>
<name>A0A2S6HJT3_9GAMM</name>
<dbReference type="Proteomes" id="UP000240010">
    <property type="component" value="Unassembled WGS sequence"/>
</dbReference>
<dbReference type="Pfam" id="PF00270">
    <property type="entry name" value="DEAD"/>
    <property type="match status" value="1"/>
</dbReference>
<accession>A0A2S6HJT3</accession>
<dbReference type="AlphaFoldDB" id="A0A2S6HJT3"/>
<dbReference type="GO" id="GO:0016787">
    <property type="term" value="F:hydrolase activity"/>
    <property type="evidence" value="ECO:0007669"/>
    <property type="project" value="UniProtKB-KW"/>
</dbReference>
<evidence type="ECO:0000256" key="7">
    <source>
        <dbReference type="ARBA" id="ARBA00022801"/>
    </source>
</evidence>
<dbReference type="InterPro" id="IPR029491">
    <property type="entry name" value="Helicase_HTH"/>
</dbReference>
<evidence type="ECO:0000256" key="5">
    <source>
        <dbReference type="ARBA" id="ARBA00022741"/>
    </source>
</evidence>
<dbReference type="GO" id="GO:0006310">
    <property type="term" value="P:DNA recombination"/>
    <property type="evidence" value="ECO:0007669"/>
    <property type="project" value="UniProtKB-UniRule"/>
</dbReference>
<dbReference type="Gene3D" id="1.10.150.80">
    <property type="entry name" value="HRDC domain"/>
    <property type="match status" value="1"/>
</dbReference>
<dbReference type="Pfam" id="PF16124">
    <property type="entry name" value="RecQ_Zn_bind"/>
    <property type="match status" value="1"/>
</dbReference>
<keyword evidence="8 20" id="KW-0347">Helicase</keyword>
<dbReference type="NCBIfam" id="TIGR00614">
    <property type="entry name" value="recQ_fam"/>
    <property type="match status" value="1"/>
</dbReference>
<evidence type="ECO:0000259" key="17">
    <source>
        <dbReference type="PROSITE" id="PS50967"/>
    </source>
</evidence>
<comment type="similarity">
    <text evidence="3">Belongs to the helicase family. RecQ subfamily.</text>
</comment>
<dbReference type="Pfam" id="PF00271">
    <property type="entry name" value="Helicase_C"/>
    <property type="match status" value="1"/>
</dbReference>
<proteinExistence type="inferred from homology"/>
<dbReference type="SUPFAM" id="SSF52540">
    <property type="entry name" value="P-loop containing nucleoside triphosphate hydrolases"/>
    <property type="match status" value="2"/>
</dbReference>
<dbReference type="EMBL" id="PTIZ01000001">
    <property type="protein sequence ID" value="PPK77631.1"/>
    <property type="molecule type" value="Genomic_DNA"/>
</dbReference>
<dbReference type="PROSITE" id="PS50967">
    <property type="entry name" value="HRDC"/>
    <property type="match status" value="1"/>
</dbReference>
<keyword evidence="7" id="KW-0378">Hydrolase</keyword>
<dbReference type="GO" id="GO:0046872">
    <property type="term" value="F:metal ion binding"/>
    <property type="evidence" value="ECO:0007669"/>
    <property type="project" value="UniProtKB-KW"/>
</dbReference>
<dbReference type="GO" id="GO:0043138">
    <property type="term" value="F:3'-5' DNA helicase activity"/>
    <property type="evidence" value="ECO:0007669"/>
    <property type="project" value="UniProtKB-EC"/>
</dbReference>